<evidence type="ECO:0000313" key="5">
    <source>
        <dbReference type="Proteomes" id="UP000824070"/>
    </source>
</evidence>
<dbReference type="EC" id="3.4.21.89" evidence="1"/>
<proteinExistence type="predicted"/>
<keyword evidence="3" id="KW-1133">Transmembrane helix</keyword>
<dbReference type="AlphaFoldDB" id="A0A9D1LMT9"/>
<gene>
    <name evidence="4" type="ORF">IAC52_00435</name>
</gene>
<keyword evidence="3" id="KW-0472">Membrane</keyword>
<dbReference type="Proteomes" id="UP000824070">
    <property type="component" value="Unassembled WGS sequence"/>
</dbReference>
<keyword evidence="4" id="KW-0378">Hydrolase</keyword>
<keyword evidence="3" id="KW-0812">Transmembrane</keyword>
<dbReference type="GO" id="GO:0009003">
    <property type="term" value="F:signal peptidase activity"/>
    <property type="evidence" value="ECO:0007669"/>
    <property type="project" value="UniProtKB-EC"/>
</dbReference>
<evidence type="ECO:0000313" key="4">
    <source>
        <dbReference type="EMBL" id="HIU44754.1"/>
    </source>
</evidence>
<reference evidence="4" key="2">
    <citation type="journal article" date="2021" name="PeerJ">
        <title>Extensive microbial diversity within the chicken gut microbiome revealed by metagenomics and culture.</title>
        <authorList>
            <person name="Gilroy R."/>
            <person name="Ravi A."/>
            <person name="Getino M."/>
            <person name="Pursley I."/>
            <person name="Horton D.L."/>
            <person name="Alikhan N.F."/>
            <person name="Baker D."/>
            <person name="Gharbi K."/>
            <person name="Hall N."/>
            <person name="Watson M."/>
            <person name="Adriaenssens E.M."/>
            <person name="Foster-Nyarko E."/>
            <person name="Jarju S."/>
            <person name="Secka A."/>
            <person name="Antonio M."/>
            <person name="Oren A."/>
            <person name="Chaudhuri R.R."/>
            <person name="La Ragione R."/>
            <person name="Hildebrand F."/>
            <person name="Pallen M.J."/>
        </authorList>
    </citation>
    <scope>NUCLEOTIDE SEQUENCE</scope>
    <source>
        <strain evidence="4">ChiGjej1B1-22543</strain>
    </source>
</reference>
<dbReference type="NCBIfam" id="TIGR02228">
    <property type="entry name" value="sigpep_I_arch"/>
    <property type="match status" value="1"/>
</dbReference>
<dbReference type="GO" id="GO:0006465">
    <property type="term" value="P:signal peptide processing"/>
    <property type="evidence" value="ECO:0007669"/>
    <property type="project" value="UniProtKB-UniRule"/>
</dbReference>
<name>A0A9D1LMT9_9FIRM</name>
<accession>A0A9D1LMT9</accession>
<protein>
    <recommendedName>
        <fullName evidence="1">Signal peptidase I</fullName>
        <ecNumber evidence="1">3.4.21.89</ecNumber>
    </recommendedName>
</protein>
<evidence type="ECO:0000256" key="1">
    <source>
        <dbReference type="NCBIfam" id="TIGR02228"/>
    </source>
</evidence>
<feature type="region of interest" description="Disordered" evidence="2">
    <location>
        <begin position="242"/>
        <end position="261"/>
    </location>
</feature>
<dbReference type="GO" id="GO:0004252">
    <property type="term" value="F:serine-type endopeptidase activity"/>
    <property type="evidence" value="ECO:0007669"/>
    <property type="project" value="UniProtKB-UniRule"/>
</dbReference>
<dbReference type="CDD" id="cd06462">
    <property type="entry name" value="Peptidase_S24_S26"/>
    <property type="match status" value="1"/>
</dbReference>
<organism evidence="4 5">
    <name type="scientific">Candidatus Alloenteromonas pullicola</name>
    <dbReference type="NCBI Taxonomy" id="2840784"/>
    <lineage>
        <taxon>Bacteria</taxon>
        <taxon>Bacillati</taxon>
        <taxon>Bacillota</taxon>
        <taxon>Bacillota incertae sedis</taxon>
        <taxon>Candidatus Alloenteromonas</taxon>
    </lineage>
</organism>
<reference evidence="4" key="1">
    <citation type="submission" date="2020-10" db="EMBL/GenBank/DDBJ databases">
        <authorList>
            <person name="Gilroy R."/>
        </authorList>
    </citation>
    <scope>NUCLEOTIDE SEQUENCE</scope>
    <source>
        <strain evidence="4">ChiGjej1B1-22543</strain>
    </source>
</reference>
<feature type="transmembrane region" description="Helical" evidence="3">
    <location>
        <begin position="6"/>
        <end position="25"/>
    </location>
</feature>
<dbReference type="InterPro" id="IPR001733">
    <property type="entry name" value="Peptidase_S26B"/>
</dbReference>
<dbReference type="GO" id="GO:0016020">
    <property type="term" value="C:membrane"/>
    <property type="evidence" value="ECO:0007669"/>
    <property type="project" value="UniProtKB-UniRule"/>
</dbReference>
<comment type="caution">
    <text evidence="4">The sequence shown here is derived from an EMBL/GenBank/DDBJ whole genome shotgun (WGS) entry which is preliminary data.</text>
</comment>
<feature type="transmembrane region" description="Helical" evidence="3">
    <location>
        <begin position="171"/>
        <end position="194"/>
    </location>
</feature>
<dbReference type="EMBL" id="DVMV01000005">
    <property type="protein sequence ID" value="HIU44754.1"/>
    <property type="molecule type" value="Genomic_DNA"/>
</dbReference>
<evidence type="ECO:0000256" key="3">
    <source>
        <dbReference type="SAM" id="Phobius"/>
    </source>
</evidence>
<sequence>MRKWISYTINGLLIALVAFFAYCQISMVASMGSNYGVPSVFGYSFLYVATDSMEGDLPDSLPVGSGIVIKDEGPENVEVGDIITFYYPELGATDTHRVHEIERNQDGTLTFYTRGDNLNAQLSGGSWSEDYREVVPESNYVGTVVYSSLSFGSFLTYVSPQVPSEKNHSSWVFPLLIVTPLAIAAVYSIAEMAIKLRKETKQEKEELEQAKKQAGIDLNDEAAVLAFEEKWHYKKELREDMQKQKEKELRKLRKELRRERR</sequence>
<evidence type="ECO:0000256" key="2">
    <source>
        <dbReference type="SAM" id="MobiDB-lite"/>
    </source>
</evidence>